<dbReference type="Proteomes" id="UP001174677">
    <property type="component" value="Chromosome 4"/>
</dbReference>
<proteinExistence type="predicted"/>
<evidence type="ECO:0000313" key="2">
    <source>
        <dbReference type="EMBL" id="KAJ9183492.1"/>
    </source>
</evidence>
<reference evidence="2" key="1">
    <citation type="journal article" date="2023" name="Plant Biotechnol. J.">
        <title>Chromosome-level wild Hevea brasiliensis genome provides new tools for genomic-assisted breeding and valuable loci to elevate rubber yield.</title>
        <authorList>
            <person name="Cheng H."/>
            <person name="Song X."/>
            <person name="Hu Y."/>
            <person name="Wu T."/>
            <person name="Yang Q."/>
            <person name="An Z."/>
            <person name="Feng S."/>
            <person name="Deng Z."/>
            <person name="Wu W."/>
            <person name="Zeng X."/>
            <person name="Tu M."/>
            <person name="Wang X."/>
            <person name="Huang H."/>
        </authorList>
    </citation>
    <scope>NUCLEOTIDE SEQUENCE</scope>
    <source>
        <strain evidence="2">MT/VB/25A 57/8</strain>
    </source>
</reference>
<gene>
    <name evidence="2" type="ORF">P3X46_007337</name>
</gene>
<feature type="compositionally biased region" description="Basic residues" evidence="1">
    <location>
        <begin position="1265"/>
        <end position="1275"/>
    </location>
</feature>
<feature type="region of interest" description="Disordered" evidence="1">
    <location>
        <begin position="1258"/>
        <end position="1281"/>
    </location>
</feature>
<dbReference type="InterPro" id="IPR034583">
    <property type="entry name" value="EMF1"/>
</dbReference>
<keyword evidence="3" id="KW-1185">Reference proteome</keyword>
<sequence length="1281" mass="141834">MEKNIVVEDQNRQSSDSIILSKSMESSIKIDSISIDLINANEKTDAENCEHFSIRGYVSEICKKDWKMCWPFASEGDSNKHDEQACGLPSLHVPKFRYWRCHNCLSDIGAKCIGNDYGPIIKSCGGGLKSNSICFHASILGDVAMLLSGFQQALKRHILEKKVDANASTVLNNTTEYHPVSGIDKKENKTEVAIPAIEHNMESTGNFNKETHRLTTEISSLMQKTHHADCIVNLKSRCNGSIDLCKPACGRHEVADAELAGNLNCTVTSSFKIHEMGKVISAADQHNKLTASGISGEAGNIEKACNADKRQASGYPSLELDECNYASSESAETVVGNNFQDLHDHNSSGLHRRKTRKVRLLTDLLRENGDGDTDNARTDDSLSNVIPDASAVGDKLNVPLDQVAISGNVRRGLGQPRKRKLDQDEDWRPLETGSPSKVCKEVRTLKRDVEFTDAIAKAFSRMHLQTSMKNNFTKRGIDGSPSIGKKKNKKSLIFNERSSLAFLQEKVPNEIANKTGDVSNSVVSDGVLLKLMHNEVTGREAEFLPLSPQRMDRKSSFKKKNKMPQVDNLQASLIPWNHDMLKEYPINRKDVEFLQTEPVRLPFYSVPDASSEKGLNLSLNSYLTTQKYDMQHNLQVEGRRMSLITQQEGTAEDQVNKNAAETKHVGNFSFVSKLIPDVPFGKRVFDDLSSKRTTNRIPTSQFDINKKNFVNTSGNMKTIGIQECSAATRKDSDSEQGTLDDVPMEIVELMAKHQYERGLPDAKYDRCQLEMANNAKTGQAMDFNKAYGNREMSLFQQETSQKRNPLVKNGRNGITKRSENVEPTEQKSIEYFSQADLNQFNVKKLQQNLAPAGFDAFFQHQEKQSSRVHHSPSSSGRQNSTQNCKWAGDVVGKRSFRNCLQTSGTCNACQGIPQQSKETNHLWSTMMPNHMPFVYSIPQKCAPLSTNIDVLSSSTSSIPKENTNGNRDLKFLNQNASRYGRQNCNFSSETRTCADYPFACKHNGIEPNQKPMGSLDLYSNETIPAMHLLSLMDAGLPSHAPINLTVTPKFLNRPSITHDQKPNEFSKLDSGAYKATNTMKHTSYDCRGKNKLAEDYNGCISAIPAVVGSSASSFKHDKCFKKSTGFSCQVSPDKVKGRGSDSCTQNKGCRSQKPIVPGGNFGTNCGSIPVHSMQTMFFGASDSMVSPLQVCRLENLTKHKVKSPSGTQPVHPNKSSSETGACSVNRNPADFTVPESGNLYMIAGEDLKFGKLVPLSNGNGSTKLVGRKKRPKKLPAVKEHR</sequence>
<dbReference type="EMBL" id="JARPOI010000004">
    <property type="protein sequence ID" value="KAJ9183492.1"/>
    <property type="molecule type" value="Genomic_DNA"/>
</dbReference>
<evidence type="ECO:0000313" key="3">
    <source>
        <dbReference type="Proteomes" id="UP001174677"/>
    </source>
</evidence>
<comment type="caution">
    <text evidence="2">The sequence shown here is derived from an EMBL/GenBank/DDBJ whole genome shotgun (WGS) entry which is preliminary data.</text>
</comment>
<evidence type="ECO:0000256" key="1">
    <source>
        <dbReference type="SAM" id="MobiDB-lite"/>
    </source>
</evidence>
<dbReference type="PANTHER" id="PTHR35504:SF1">
    <property type="entry name" value="PROTEIN EMBRYONIC FLOWER 1"/>
    <property type="match status" value="1"/>
</dbReference>
<feature type="region of interest" description="Disordered" evidence="1">
    <location>
        <begin position="409"/>
        <end position="433"/>
    </location>
</feature>
<protein>
    <recommendedName>
        <fullName evidence="4">Protein EMBRYONIC FLOWER 1</fullName>
    </recommendedName>
</protein>
<organism evidence="2 3">
    <name type="scientific">Hevea brasiliensis</name>
    <name type="common">Para rubber tree</name>
    <name type="synonym">Siphonia brasiliensis</name>
    <dbReference type="NCBI Taxonomy" id="3981"/>
    <lineage>
        <taxon>Eukaryota</taxon>
        <taxon>Viridiplantae</taxon>
        <taxon>Streptophyta</taxon>
        <taxon>Embryophyta</taxon>
        <taxon>Tracheophyta</taxon>
        <taxon>Spermatophyta</taxon>
        <taxon>Magnoliopsida</taxon>
        <taxon>eudicotyledons</taxon>
        <taxon>Gunneridae</taxon>
        <taxon>Pentapetalae</taxon>
        <taxon>rosids</taxon>
        <taxon>fabids</taxon>
        <taxon>Malpighiales</taxon>
        <taxon>Euphorbiaceae</taxon>
        <taxon>Crotonoideae</taxon>
        <taxon>Micrandreae</taxon>
        <taxon>Hevea</taxon>
    </lineage>
</organism>
<feature type="compositionally biased region" description="Polar residues" evidence="1">
    <location>
        <begin position="1204"/>
        <end position="1226"/>
    </location>
</feature>
<dbReference type="PANTHER" id="PTHR35504">
    <property type="entry name" value="PROTEIN EMBRYONIC FLOWER 1"/>
    <property type="match status" value="1"/>
</dbReference>
<feature type="region of interest" description="Disordered" evidence="1">
    <location>
        <begin position="861"/>
        <end position="883"/>
    </location>
</feature>
<name>A0ABQ9MVQ6_HEVBR</name>
<accession>A0ABQ9MVQ6</accession>
<feature type="region of interest" description="Disordered" evidence="1">
    <location>
        <begin position="1201"/>
        <end position="1228"/>
    </location>
</feature>
<evidence type="ECO:0008006" key="4">
    <source>
        <dbReference type="Google" id="ProtNLM"/>
    </source>
</evidence>